<protein>
    <submittedName>
        <fullName evidence="2">Uncharacterized protein</fullName>
    </submittedName>
</protein>
<evidence type="ECO:0000313" key="2">
    <source>
        <dbReference type="EMBL" id="ETL30175.1"/>
    </source>
</evidence>
<proteinExistence type="predicted"/>
<dbReference type="Proteomes" id="UP000053864">
    <property type="component" value="Unassembled WGS sequence"/>
</dbReference>
<feature type="non-terminal residue" evidence="2">
    <location>
        <position position="59"/>
    </location>
</feature>
<name>W2I7T8_PHYNI</name>
<accession>W2I7T8</accession>
<feature type="region of interest" description="Disordered" evidence="1">
    <location>
        <begin position="1"/>
        <end position="26"/>
    </location>
</feature>
<gene>
    <name evidence="2" type="ORF">L916_16818</name>
</gene>
<organism evidence="2">
    <name type="scientific">Phytophthora nicotianae</name>
    <name type="common">Potato buckeye rot agent</name>
    <name type="synonym">Phytophthora parasitica</name>
    <dbReference type="NCBI Taxonomy" id="4792"/>
    <lineage>
        <taxon>Eukaryota</taxon>
        <taxon>Sar</taxon>
        <taxon>Stramenopiles</taxon>
        <taxon>Oomycota</taxon>
        <taxon>Peronosporomycetes</taxon>
        <taxon>Peronosporales</taxon>
        <taxon>Peronosporaceae</taxon>
        <taxon>Phytophthora</taxon>
    </lineage>
</organism>
<dbReference type="EMBL" id="KI675347">
    <property type="protein sequence ID" value="ETL30175.1"/>
    <property type="molecule type" value="Genomic_DNA"/>
</dbReference>
<reference evidence="2" key="1">
    <citation type="submission" date="2013-11" db="EMBL/GenBank/DDBJ databases">
        <title>The Genome Sequence of Phytophthora parasitica CJ05E6.</title>
        <authorList>
            <consortium name="The Broad Institute Genomics Platform"/>
            <person name="Russ C."/>
            <person name="Tyler B."/>
            <person name="Panabieres F."/>
            <person name="Shan W."/>
            <person name="Tripathy S."/>
            <person name="Grunwald N."/>
            <person name="Machado M."/>
            <person name="Johnson C.S."/>
            <person name="Arredondo F."/>
            <person name="Hong C."/>
            <person name="Coffey M."/>
            <person name="Young S.K."/>
            <person name="Zeng Q."/>
            <person name="Gargeya S."/>
            <person name="Fitzgerald M."/>
            <person name="Abouelleil A."/>
            <person name="Alvarado L."/>
            <person name="Chapman S.B."/>
            <person name="Gainer-Dewar J."/>
            <person name="Goldberg J."/>
            <person name="Griggs A."/>
            <person name="Gujja S."/>
            <person name="Hansen M."/>
            <person name="Howarth C."/>
            <person name="Imamovic A."/>
            <person name="Ireland A."/>
            <person name="Larimer J."/>
            <person name="McCowan C."/>
            <person name="Murphy C."/>
            <person name="Pearson M."/>
            <person name="Poon T.W."/>
            <person name="Priest M."/>
            <person name="Roberts A."/>
            <person name="Saif S."/>
            <person name="Shea T."/>
            <person name="Sykes S."/>
            <person name="Wortman J."/>
            <person name="Nusbaum C."/>
            <person name="Birren B."/>
        </authorList>
    </citation>
    <scope>NUCLEOTIDE SEQUENCE [LARGE SCALE GENOMIC DNA]</scope>
    <source>
        <strain evidence="2">CJ05E6</strain>
    </source>
</reference>
<evidence type="ECO:0000256" key="1">
    <source>
        <dbReference type="SAM" id="MobiDB-lite"/>
    </source>
</evidence>
<dbReference type="AlphaFoldDB" id="W2I7T8"/>
<sequence>MPVGSGHRTPNKVNAAEGTGGLEQGAQCGRWTETVQRSGTGGLVLRSVAGSADSEACAL</sequence>